<evidence type="ECO:0000313" key="2">
    <source>
        <dbReference type="EMBL" id="KKZ63515.1"/>
    </source>
</evidence>
<dbReference type="VEuPathDB" id="FungiDB:EMCG_02174"/>
<feature type="region of interest" description="Disordered" evidence="1">
    <location>
        <begin position="107"/>
        <end position="136"/>
    </location>
</feature>
<feature type="region of interest" description="Disordered" evidence="1">
    <location>
        <begin position="157"/>
        <end position="297"/>
    </location>
</feature>
<name>A0A0G2I080_9EURO</name>
<feature type="compositionally biased region" description="Polar residues" evidence="1">
    <location>
        <begin position="272"/>
        <end position="290"/>
    </location>
</feature>
<feature type="region of interest" description="Disordered" evidence="1">
    <location>
        <begin position="421"/>
        <end position="492"/>
    </location>
</feature>
<feature type="region of interest" description="Disordered" evidence="1">
    <location>
        <begin position="341"/>
        <end position="409"/>
    </location>
</feature>
<protein>
    <submittedName>
        <fullName evidence="2">Uncharacterized protein</fullName>
    </submittedName>
</protein>
<gene>
    <name evidence="2" type="ORF">EMCG_02174</name>
</gene>
<proteinExistence type="predicted"/>
<feature type="compositionally biased region" description="Basic residues" evidence="1">
    <location>
        <begin position="397"/>
        <end position="406"/>
    </location>
</feature>
<evidence type="ECO:0000313" key="3">
    <source>
        <dbReference type="Proteomes" id="UP000034164"/>
    </source>
</evidence>
<comment type="caution">
    <text evidence="2">The sequence shown here is derived from an EMBL/GenBank/DDBJ whole genome shotgun (WGS) entry which is preliminary data.</text>
</comment>
<feature type="compositionally biased region" description="Basic and acidic residues" evidence="1">
    <location>
        <begin position="475"/>
        <end position="484"/>
    </location>
</feature>
<feature type="compositionally biased region" description="Low complexity" evidence="1">
    <location>
        <begin position="224"/>
        <end position="236"/>
    </location>
</feature>
<organism evidence="2 3">
    <name type="scientific">[Emmonsia] crescens</name>
    <dbReference type="NCBI Taxonomy" id="73230"/>
    <lineage>
        <taxon>Eukaryota</taxon>
        <taxon>Fungi</taxon>
        <taxon>Dikarya</taxon>
        <taxon>Ascomycota</taxon>
        <taxon>Pezizomycotina</taxon>
        <taxon>Eurotiomycetes</taxon>
        <taxon>Eurotiomycetidae</taxon>
        <taxon>Onygenales</taxon>
        <taxon>Ajellomycetaceae</taxon>
        <taxon>Emergomyces</taxon>
    </lineage>
</organism>
<sequence>MSAKPNARKLFRKIESREIKGPSANGCRILFSGHEYRGRSQDYWRELLGWKGEKRVGSNDTSLSSFPATSRYEAVGSLELKEYNSSIRFSWDWETGQWMPKSEWLEKMKWPTGSRQGKGKAKAKGDDKATGGNLATGSGCLERDCKVVTFVFEEGAGGQSLGEEQSTAEPKASATTKRKGADAPVAGPSVQRPKRGVDLGAKRDPKSGEMAAEAGLVTQRKSSPETSTTTPLELTPRANLVPKSEGMADNPLAKRRKKVQERITDEGLASGANISPESEQGATKQPSNNGGRAGLVAPVGGNGVSLGANHALLNPGEEVGVPERVLRSRVAGWTAPAGVALGTNIVPRPGAKAPKLLEKRGRKPKAKSAATLTATEGNGVAQGPNIVSKPKEQPKRPPARRGRSRKIVPEAVSVGMIVEGVSSDQIVAPETSGVEARRHSQETVVEEEVKEQRPTGRKRKLEESSISAHGETPAETERRPERTRRPPKWYQD</sequence>
<evidence type="ECO:0000256" key="1">
    <source>
        <dbReference type="SAM" id="MobiDB-lite"/>
    </source>
</evidence>
<feature type="compositionally biased region" description="Basic and acidic residues" evidence="1">
    <location>
        <begin position="195"/>
        <end position="207"/>
    </location>
</feature>
<reference evidence="3" key="1">
    <citation type="journal article" date="2015" name="PLoS Genet.">
        <title>The dynamic genome and transcriptome of the human fungal pathogen Blastomyces and close relative Emmonsia.</title>
        <authorList>
            <person name="Munoz J.F."/>
            <person name="Gauthier G.M."/>
            <person name="Desjardins C.A."/>
            <person name="Gallo J.E."/>
            <person name="Holder J."/>
            <person name="Sullivan T.D."/>
            <person name="Marty A.J."/>
            <person name="Carmen J.C."/>
            <person name="Chen Z."/>
            <person name="Ding L."/>
            <person name="Gujja S."/>
            <person name="Magrini V."/>
            <person name="Misas E."/>
            <person name="Mitreva M."/>
            <person name="Priest M."/>
            <person name="Saif S."/>
            <person name="Whiston E.A."/>
            <person name="Young S."/>
            <person name="Zeng Q."/>
            <person name="Goldman W.E."/>
            <person name="Mardis E.R."/>
            <person name="Taylor J.W."/>
            <person name="McEwen J.G."/>
            <person name="Clay O.K."/>
            <person name="Klein B.S."/>
            <person name="Cuomo C.A."/>
        </authorList>
    </citation>
    <scope>NUCLEOTIDE SEQUENCE [LARGE SCALE GENOMIC DNA]</scope>
    <source>
        <strain evidence="3">UAMH 3008</strain>
    </source>
</reference>
<accession>A0A0G2I080</accession>
<dbReference type="Proteomes" id="UP000034164">
    <property type="component" value="Unassembled WGS sequence"/>
</dbReference>
<dbReference type="EMBL" id="LCZI01000973">
    <property type="protein sequence ID" value="KKZ63515.1"/>
    <property type="molecule type" value="Genomic_DNA"/>
</dbReference>
<dbReference type="OrthoDB" id="4186927at2759"/>
<dbReference type="AlphaFoldDB" id="A0A0G2I080"/>